<gene>
    <name evidence="3" type="ORF">GCM10009810_18480</name>
</gene>
<name>A0ABN2KLC5_9MICO</name>
<dbReference type="EMBL" id="BAAAPN010000045">
    <property type="protein sequence ID" value="GAA1759286.1"/>
    <property type="molecule type" value="Genomic_DNA"/>
</dbReference>
<feature type="chain" id="PRO_5047002116" evidence="2">
    <location>
        <begin position="24"/>
        <end position="118"/>
    </location>
</feature>
<feature type="compositionally biased region" description="Basic and acidic residues" evidence="1">
    <location>
        <begin position="109"/>
        <end position="118"/>
    </location>
</feature>
<sequence length="118" mass="12354">MSRRSRLLLGAAAAVAVGAGAYAVHRVGTSYDRDNPLAGWTRFVQTVKAGAAERERDLRDALGLDAGMPAPTGPGDGRTPPRSTRLPVTSEPLTPEQAKALLLDPAGPRPDRVAEEGD</sequence>
<organism evidence="3 4">
    <name type="scientific">Nostocoides vanveenii</name>
    <dbReference type="NCBI Taxonomy" id="330835"/>
    <lineage>
        <taxon>Bacteria</taxon>
        <taxon>Bacillati</taxon>
        <taxon>Actinomycetota</taxon>
        <taxon>Actinomycetes</taxon>
        <taxon>Micrococcales</taxon>
        <taxon>Intrasporangiaceae</taxon>
        <taxon>Nostocoides</taxon>
    </lineage>
</organism>
<keyword evidence="4" id="KW-1185">Reference proteome</keyword>
<evidence type="ECO:0000256" key="1">
    <source>
        <dbReference type="SAM" id="MobiDB-lite"/>
    </source>
</evidence>
<evidence type="ECO:0000256" key="2">
    <source>
        <dbReference type="SAM" id="SignalP"/>
    </source>
</evidence>
<proteinExistence type="predicted"/>
<reference evidence="3 4" key="1">
    <citation type="journal article" date="2019" name="Int. J. Syst. Evol. Microbiol.">
        <title>The Global Catalogue of Microorganisms (GCM) 10K type strain sequencing project: providing services to taxonomists for standard genome sequencing and annotation.</title>
        <authorList>
            <consortium name="The Broad Institute Genomics Platform"/>
            <consortium name="The Broad Institute Genome Sequencing Center for Infectious Disease"/>
            <person name="Wu L."/>
            <person name="Ma J."/>
        </authorList>
    </citation>
    <scope>NUCLEOTIDE SEQUENCE [LARGE SCALE GENOMIC DNA]</scope>
    <source>
        <strain evidence="3 4">JCM 15591</strain>
    </source>
</reference>
<accession>A0ABN2KLC5</accession>
<feature type="signal peptide" evidence="2">
    <location>
        <begin position="1"/>
        <end position="23"/>
    </location>
</feature>
<feature type="region of interest" description="Disordered" evidence="1">
    <location>
        <begin position="55"/>
        <end position="118"/>
    </location>
</feature>
<protein>
    <submittedName>
        <fullName evidence="3">Uncharacterized protein</fullName>
    </submittedName>
</protein>
<dbReference type="RefSeq" id="WP_344065174.1">
    <property type="nucleotide sequence ID" value="NZ_BAAAPN010000045.1"/>
</dbReference>
<evidence type="ECO:0000313" key="4">
    <source>
        <dbReference type="Proteomes" id="UP001501475"/>
    </source>
</evidence>
<comment type="caution">
    <text evidence="3">The sequence shown here is derived from an EMBL/GenBank/DDBJ whole genome shotgun (WGS) entry which is preliminary data.</text>
</comment>
<evidence type="ECO:0000313" key="3">
    <source>
        <dbReference type="EMBL" id="GAA1759286.1"/>
    </source>
</evidence>
<keyword evidence="2" id="KW-0732">Signal</keyword>
<dbReference type="Proteomes" id="UP001501475">
    <property type="component" value="Unassembled WGS sequence"/>
</dbReference>